<dbReference type="Pfam" id="PF03460">
    <property type="entry name" value="NIR_SIR_ferr"/>
    <property type="match status" value="2"/>
</dbReference>
<gene>
    <name evidence="8" type="primary">cobG</name>
    <name evidence="8" type="ORF">FM996_19045</name>
</gene>
<feature type="domain" description="Nitrite/Sulfite reductase ferredoxin-like" evidence="7">
    <location>
        <begin position="255"/>
        <end position="310"/>
    </location>
</feature>
<evidence type="ECO:0000256" key="3">
    <source>
        <dbReference type="ARBA" id="ARBA00022723"/>
    </source>
</evidence>
<dbReference type="Gene3D" id="3.30.413.10">
    <property type="entry name" value="Sulfite Reductase Hemoprotein, domain 1"/>
    <property type="match status" value="2"/>
</dbReference>
<evidence type="ECO:0000256" key="1">
    <source>
        <dbReference type="ARBA" id="ARBA00022485"/>
    </source>
</evidence>
<comment type="caution">
    <text evidence="8">The sequence shown here is derived from an EMBL/GenBank/DDBJ whole genome shotgun (WGS) entry which is preliminary data.</text>
</comment>
<evidence type="ECO:0000256" key="6">
    <source>
        <dbReference type="ARBA" id="ARBA00023014"/>
    </source>
</evidence>
<evidence type="ECO:0000256" key="5">
    <source>
        <dbReference type="ARBA" id="ARBA00023004"/>
    </source>
</evidence>
<dbReference type="InterPro" id="IPR005117">
    <property type="entry name" value="NiRdtase/SiRdtase_haem-b_fer"/>
</dbReference>
<dbReference type="RefSeq" id="WP_142864334.1">
    <property type="nucleotide sequence ID" value="NZ_VJMF01000090.1"/>
</dbReference>
<evidence type="ECO:0000259" key="7">
    <source>
        <dbReference type="Pfam" id="PF03460"/>
    </source>
</evidence>
<dbReference type="InterPro" id="IPR051329">
    <property type="entry name" value="NIR_SIR_4Fe-4S"/>
</dbReference>
<evidence type="ECO:0000313" key="8">
    <source>
        <dbReference type="EMBL" id="TRL27149.1"/>
    </source>
</evidence>
<feature type="domain" description="Nitrite/Sulfite reductase ferredoxin-like" evidence="7">
    <location>
        <begin position="17"/>
        <end position="82"/>
    </location>
</feature>
<keyword evidence="3" id="KW-0479">Metal-binding</keyword>
<dbReference type="SUPFAM" id="SSF55124">
    <property type="entry name" value="Nitrite/Sulfite reductase N-terminal domain-like"/>
    <property type="match status" value="2"/>
</dbReference>
<dbReference type="GO" id="GO:0046872">
    <property type="term" value="F:metal ion binding"/>
    <property type="evidence" value="ECO:0007669"/>
    <property type="project" value="UniProtKB-KW"/>
</dbReference>
<reference evidence="8 9" key="1">
    <citation type="submission" date="2019-07" db="EMBL/GenBank/DDBJ databases">
        <title>Ln-dependent methylotrophs.</title>
        <authorList>
            <person name="Tani A."/>
        </authorList>
    </citation>
    <scope>NUCLEOTIDE SEQUENCE [LARGE SCALE GENOMIC DNA]</scope>
    <source>
        <strain evidence="8 9">SM89A</strain>
    </source>
</reference>
<evidence type="ECO:0000313" key="9">
    <source>
        <dbReference type="Proteomes" id="UP000316781"/>
    </source>
</evidence>
<sequence length="433" mass="44950">MTAAPKIQGWCPGALRPMQSGDGLLLRAKTTHPRLSAQHAREIASIARDCGNGLVDLSQRAQLQLRGVSEEKLEQAQSRLAALGLLAEDAATESLLNFLVSPFAGAQASALVARLAQSLVKDAALLALPGKFGFLVDDGGALGLSASTMDIRLEAHGDTVAVIADGARARAFLATPETASDVALALARAFLDLRKGREFELRRMRNVVAAFGLEALAEAAALTPTPYESLCRAASAAEIFGALLSRDSGEKGVRAFAGIGAPSGRLRADDLHALAALAEVHGLNELRLTPWRALLLPCADLDVAQNIVEDAAGRGLVIAADDPRLSVIACPGAPECPQAHAPTRDLAEILAPLAARLASKGARLHISGCAKGCASPATAKVTLVATPRGFDLIDDGRASDAPTLRGLGVNEIEDAMKARIALATSKELQCPAH</sequence>
<dbReference type="SUPFAM" id="SSF56014">
    <property type="entry name" value="Nitrite and sulphite reductase 4Fe-4S domain-like"/>
    <property type="match status" value="1"/>
</dbReference>
<accession>A0A549SE97</accession>
<dbReference type="GO" id="GO:0043818">
    <property type="term" value="F:precorrin-3B synthase activity"/>
    <property type="evidence" value="ECO:0007669"/>
    <property type="project" value="UniProtKB-EC"/>
</dbReference>
<dbReference type="InterPro" id="IPR045854">
    <property type="entry name" value="NO2/SO3_Rdtase_4Fe4S_sf"/>
</dbReference>
<dbReference type="EC" id="1.14.13.83" evidence="8"/>
<evidence type="ECO:0000256" key="2">
    <source>
        <dbReference type="ARBA" id="ARBA00022617"/>
    </source>
</evidence>
<dbReference type="AlphaFoldDB" id="A0A549SE97"/>
<name>A0A549SE97_METSR</name>
<protein>
    <submittedName>
        <fullName evidence="8">Precorrin-3B synthase</fullName>
        <ecNumber evidence="8">1.14.13.83</ecNumber>
    </submittedName>
</protein>
<dbReference type="Gene3D" id="3.90.480.10">
    <property type="entry name" value="Sulfite Reductase Hemoprotein,Domain 2"/>
    <property type="match status" value="1"/>
</dbReference>
<keyword evidence="5" id="KW-0408">Iron</keyword>
<keyword evidence="4 8" id="KW-0560">Oxidoreductase</keyword>
<dbReference type="PANTHER" id="PTHR32439">
    <property type="entry name" value="FERREDOXIN--NITRITE REDUCTASE, CHLOROPLASTIC"/>
    <property type="match status" value="1"/>
</dbReference>
<dbReference type="PANTHER" id="PTHR32439:SF9">
    <property type="entry name" value="BLR3264 PROTEIN"/>
    <property type="match status" value="1"/>
</dbReference>
<keyword evidence="1" id="KW-0004">4Fe-4S</keyword>
<dbReference type="EMBL" id="VJMF01000090">
    <property type="protein sequence ID" value="TRL27149.1"/>
    <property type="molecule type" value="Genomic_DNA"/>
</dbReference>
<dbReference type="Proteomes" id="UP000316781">
    <property type="component" value="Unassembled WGS sequence"/>
</dbReference>
<dbReference type="GO" id="GO:0051539">
    <property type="term" value="F:4 iron, 4 sulfur cluster binding"/>
    <property type="evidence" value="ECO:0007669"/>
    <property type="project" value="UniProtKB-KW"/>
</dbReference>
<keyword evidence="6" id="KW-0411">Iron-sulfur</keyword>
<keyword evidence="2" id="KW-0349">Heme</keyword>
<evidence type="ECO:0000256" key="4">
    <source>
        <dbReference type="ARBA" id="ARBA00023002"/>
    </source>
</evidence>
<dbReference type="InterPro" id="IPR012798">
    <property type="entry name" value="Cbl_synth_CobG-like"/>
</dbReference>
<proteinExistence type="predicted"/>
<dbReference type="InterPro" id="IPR036136">
    <property type="entry name" value="Nit/Sulf_reduc_fer-like_dom_sf"/>
</dbReference>
<dbReference type="NCBIfam" id="TIGR02435">
    <property type="entry name" value="CobG"/>
    <property type="match status" value="1"/>
</dbReference>
<organism evidence="8 9">
    <name type="scientific">Methylosinus sporium</name>
    <dbReference type="NCBI Taxonomy" id="428"/>
    <lineage>
        <taxon>Bacteria</taxon>
        <taxon>Pseudomonadati</taxon>
        <taxon>Pseudomonadota</taxon>
        <taxon>Alphaproteobacteria</taxon>
        <taxon>Hyphomicrobiales</taxon>
        <taxon>Methylocystaceae</taxon>
        <taxon>Methylosinus</taxon>
    </lineage>
</organism>